<dbReference type="EMBL" id="BMLY01000007">
    <property type="protein sequence ID" value="GGP27790.1"/>
    <property type="molecule type" value="Genomic_DNA"/>
</dbReference>
<name>A0ABQ2PQS0_9NEIS</name>
<protein>
    <submittedName>
        <fullName evidence="1">Uncharacterized protein</fullName>
    </submittedName>
</protein>
<evidence type="ECO:0000313" key="1">
    <source>
        <dbReference type="EMBL" id="GGP27790.1"/>
    </source>
</evidence>
<keyword evidence="2" id="KW-1185">Reference proteome</keyword>
<dbReference type="Proteomes" id="UP000621859">
    <property type="component" value="Unassembled WGS sequence"/>
</dbReference>
<reference evidence="2" key="1">
    <citation type="journal article" date="2019" name="Int. J. Syst. Evol. Microbiol.">
        <title>The Global Catalogue of Microorganisms (GCM) 10K type strain sequencing project: providing services to taxonomists for standard genome sequencing and annotation.</title>
        <authorList>
            <consortium name="The Broad Institute Genomics Platform"/>
            <consortium name="The Broad Institute Genome Sequencing Center for Infectious Disease"/>
            <person name="Wu L."/>
            <person name="Ma J."/>
        </authorList>
    </citation>
    <scope>NUCLEOTIDE SEQUENCE [LARGE SCALE GENOMIC DNA]</scope>
    <source>
        <strain evidence="2">CGMCC 1.8860</strain>
    </source>
</reference>
<evidence type="ECO:0000313" key="2">
    <source>
        <dbReference type="Proteomes" id="UP000621859"/>
    </source>
</evidence>
<gene>
    <name evidence="1" type="ORF">GCM10010971_36090</name>
</gene>
<dbReference type="RefSeq" id="WP_188697329.1">
    <property type="nucleotide sequence ID" value="NZ_BMLY01000007.1"/>
</dbReference>
<accession>A0ABQ2PQS0</accession>
<comment type="caution">
    <text evidence="1">The sequence shown here is derived from an EMBL/GenBank/DDBJ whole genome shotgun (WGS) entry which is preliminary data.</text>
</comment>
<sequence length="176" mass="19360">MIRPFDVWRNGIAATLSALTLATSATWGYMQTQGRLEGWLVYQQQLEQRNAGWPPLSPLAHQQLAVWAQKQSLQGLRSKDWTALAGHGLDADFKITHAEIRSGAKAAGVNGLYRSEFLLDFVAWARHEEALEHGWAKLAGLPGLLDVQRCSYQRENNGISMACSVTISGLSTKASP</sequence>
<proteinExistence type="predicted"/>
<organism evidence="1 2">
    <name type="scientific">Silvimonas amylolytica</name>
    <dbReference type="NCBI Taxonomy" id="449663"/>
    <lineage>
        <taxon>Bacteria</taxon>
        <taxon>Pseudomonadati</taxon>
        <taxon>Pseudomonadota</taxon>
        <taxon>Betaproteobacteria</taxon>
        <taxon>Neisseriales</taxon>
        <taxon>Chitinibacteraceae</taxon>
        <taxon>Silvimonas</taxon>
    </lineage>
</organism>